<dbReference type="Pfam" id="PF09312">
    <property type="entry name" value="SurA_N"/>
    <property type="match status" value="1"/>
</dbReference>
<dbReference type="Pfam" id="PF00639">
    <property type="entry name" value="Rotamase"/>
    <property type="match status" value="2"/>
</dbReference>
<dbReference type="InterPro" id="IPR050280">
    <property type="entry name" value="OMP_Chaperone_SurA"/>
</dbReference>
<dbReference type="GO" id="GO:0042277">
    <property type="term" value="F:peptide binding"/>
    <property type="evidence" value="ECO:0007669"/>
    <property type="project" value="InterPro"/>
</dbReference>
<name>A0A941DK68_9BURK</name>
<evidence type="ECO:0000313" key="11">
    <source>
        <dbReference type="Proteomes" id="UP000680067"/>
    </source>
</evidence>
<keyword evidence="1 7" id="KW-0732">Signal</keyword>
<evidence type="ECO:0000256" key="8">
    <source>
        <dbReference type="SAM" id="Coils"/>
    </source>
</evidence>
<evidence type="ECO:0000256" key="1">
    <source>
        <dbReference type="ARBA" id="ARBA00022729"/>
    </source>
</evidence>
<dbReference type="GO" id="GO:0006457">
    <property type="term" value="P:protein folding"/>
    <property type="evidence" value="ECO:0007669"/>
    <property type="project" value="UniProtKB-UniRule"/>
</dbReference>
<dbReference type="PROSITE" id="PS50198">
    <property type="entry name" value="PPIC_PPIASE_2"/>
    <property type="match status" value="2"/>
</dbReference>
<dbReference type="InterPro" id="IPR023034">
    <property type="entry name" value="PPIase_SurA"/>
</dbReference>
<dbReference type="GO" id="GO:0050821">
    <property type="term" value="P:protein stabilization"/>
    <property type="evidence" value="ECO:0007669"/>
    <property type="project" value="InterPro"/>
</dbReference>
<dbReference type="EC" id="5.2.1.8" evidence="7"/>
<keyword evidence="11" id="KW-1185">Reference proteome</keyword>
<comment type="catalytic activity">
    <reaction evidence="7">
        <text>[protein]-peptidylproline (omega=180) = [protein]-peptidylproline (omega=0)</text>
        <dbReference type="Rhea" id="RHEA:16237"/>
        <dbReference type="Rhea" id="RHEA-COMP:10747"/>
        <dbReference type="Rhea" id="RHEA-COMP:10748"/>
        <dbReference type="ChEBI" id="CHEBI:83833"/>
        <dbReference type="ChEBI" id="CHEBI:83834"/>
        <dbReference type="EC" id="5.2.1.8"/>
    </reaction>
</comment>
<evidence type="ECO:0000256" key="2">
    <source>
        <dbReference type="ARBA" id="ARBA00022737"/>
    </source>
</evidence>
<evidence type="ECO:0000256" key="4">
    <source>
        <dbReference type="ARBA" id="ARBA00023110"/>
    </source>
</evidence>
<organism evidence="10 11">
    <name type="scientific">Undibacterium luofuense</name>
    <dbReference type="NCBI Taxonomy" id="2828733"/>
    <lineage>
        <taxon>Bacteria</taxon>
        <taxon>Pseudomonadati</taxon>
        <taxon>Pseudomonadota</taxon>
        <taxon>Betaproteobacteria</taxon>
        <taxon>Burkholderiales</taxon>
        <taxon>Oxalobacteraceae</taxon>
        <taxon>Undibacterium</taxon>
    </lineage>
</organism>
<evidence type="ECO:0000256" key="5">
    <source>
        <dbReference type="ARBA" id="ARBA00023186"/>
    </source>
</evidence>
<dbReference type="SUPFAM" id="SSF54534">
    <property type="entry name" value="FKBP-like"/>
    <property type="match status" value="2"/>
</dbReference>
<sequence precursor="true">MRQFFFMKQRTLFSLIAVSAGLFAQSPAIAQLKPATSVSAPVSKPKLVNSIVVVVNDEVITRQELNEQISALEKRLKAQGTQPPNRAELEKQLVERMILDRAQIQLAKENGMRVDDLTLDRTLVKMAEQNKMSLQDMRNQIEREGTPYAKFREEIRDEIMMQRIRDREVESKLFISESEVDNYLAQETAGKAAKQELNLAHILVRLPENATAEQIAAKRARAEEVVTKLQAGEDFGRLAITYSDSAEALKGGDIGWREQDKIPQLFLDAVAKLQPGQASAIIRSANGFHILKLNGKRTNDGKAGSDLVQQSRVRHILIKPTQIVPDAEVRQKLADLKKKIEAGQISFEDAAKANSVDSSAAKGGELGWIFPGDALVPEFEQAMNKLKVNEISDPVQTQFGYHLIQVLERKSDEQSKDRKRAAARQALRERKFDEALQEWLRELRDKTYVEYRTEEK</sequence>
<dbReference type="PANTHER" id="PTHR47637">
    <property type="entry name" value="CHAPERONE SURA"/>
    <property type="match status" value="1"/>
</dbReference>
<feature type="coiled-coil region" evidence="8">
    <location>
        <begin position="55"/>
        <end position="82"/>
    </location>
</feature>
<comment type="domain">
    <text evidence="7">The PPIase activity resides only in the second parvulin domain. The N-terminal region and the C-terminal tail are necessary and sufficient for the chaperone activity of SurA. The PPIase activity is dispensable for SurA to function as a chaperone. The N-terminal region and the C-terminal tail are also required for porin recognition.</text>
</comment>
<feature type="domain" description="PpiC" evidence="9">
    <location>
        <begin position="308"/>
        <end position="408"/>
    </location>
</feature>
<dbReference type="InterPro" id="IPR023058">
    <property type="entry name" value="PPIase_PpiC_CS"/>
</dbReference>
<dbReference type="GO" id="GO:0030288">
    <property type="term" value="C:outer membrane-bounded periplasmic space"/>
    <property type="evidence" value="ECO:0007669"/>
    <property type="project" value="InterPro"/>
</dbReference>
<dbReference type="InterPro" id="IPR015391">
    <property type="entry name" value="SurA_N"/>
</dbReference>
<dbReference type="PANTHER" id="PTHR47637:SF1">
    <property type="entry name" value="CHAPERONE SURA"/>
    <property type="match status" value="1"/>
</dbReference>
<keyword evidence="5 7" id="KW-0143">Chaperone</keyword>
<keyword evidence="8" id="KW-0175">Coiled coil</keyword>
<comment type="subcellular location">
    <subcellularLocation>
        <location evidence="7">Periplasm</location>
    </subcellularLocation>
    <text evidence="7">Is capable of associating with the outer membrane.</text>
</comment>
<dbReference type="SUPFAM" id="SSF109998">
    <property type="entry name" value="Triger factor/SurA peptide-binding domain-like"/>
    <property type="match status" value="1"/>
</dbReference>
<evidence type="ECO:0000313" key="10">
    <source>
        <dbReference type="EMBL" id="MBR7782552.1"/>
    </source>
</evidence>
<keyword evidence="6 7" id="KW-0413">Isomerase</keyword>
<dbReference type="InterPro" id="IPR046357">
    <property type="entry name" value="PPIase_dom_sf"/>
</dbReference>
<dbReference type="EMBL" id="JAGSPN010000006">
    <property type="protein sequence ID" value="MBR7782552.1"/>
    <property type="molecule type" value="Genomic_DNA"/>
</dbReference>
<dbReference type="Gene3D" id="3.10.50.40">
    <property type="match status" value="2"/>
</dbReference>
<dbReference type="AlphaFoldDB" id="A0A941DK68"/>
<feature type="chain" id="PRO_5038185314" description="Chaperone SurA" evidence="7">
    <location>
        <begin position="31"/>
        <end position="456"/>
    </location>
</feature>
<dbReference type="PROSITE" id="PS01096">
    <property type="entry name" value="PPIC_PPIASE_1"/>
    <property type="match status" value="1"/>
</dbReference>
<dbReference type="Proteomes" id="UP000680067">
    <property type="component" value="Unassembled WGS sequence"/>
</dbReference>
<feature type="signal peptide" evidence="7">
    <location>
        <begin position="1"/>
        <end position="30"/>
    </location>
</feature>
<dbReference type="HAMAP" id="MF_01183">
    <property type="entry name" value="Chaperone_SurA"/>
    <property type="match status" value="1"/>
</dbReference>
<evidence type="ECO:0000256" key="7">
    <source>
        <dbReference type="HAMAP-Rule" id="MF_01183"/>
    </source>
</evidence>
<dbReference type="InterPro" id="IPR000297">
    <property type="entry name" value="PPIase_PpiC"/>
</dbReference>
<dbReference type="GO" id="GO:0003755">
    <property type="term" value="F:peptidyl-prolyl cis-trans isomerase activity"/>
    <property type="evidence" value="ECO:0007669"/>
    <property type="project" value="UniProtKB-UniRule"/>
</dbReference>
<keyword evidence="2 7" id="KW-0677">Repeat</keyword>
<dbReference type="Gene3D" id="1.10.4030.10">
    <property type="entry name" value="Porin chaperone SurA, peptide-binding domain"/>
    <property type="match status" value="1"/>
</dbReference>
<proteinExistence type="inferred from homology"/>
<keyword evidence="3 7" id="KW-0574">Periplasm</keyword>
<protein>
    <recommendedName>
        <fullName evidence="7">Chaperone SurA</fullName>
    </recommendedName>
    <alternativeName>
        <fullName evidence="7">Peptidyl-prolyl cis-trans isomerase SurA</fullName>
        <shortName evidence="7">PPIase SurA</shortName>
        <ecNumber evidence="7">5.2.1.8</ecNumber>
    </alternativeName>
    <alternativeName>
        <fullName evidence="7">Rotamase SurA</fullName>
    </alternativeName>
</protein>
<dbReference type="GO" id="GO:0043165">
    <property type="term" value="P:Gram-negative-bacterium-type cell outer membrane assembly"/>
    <property type="evidence" value="ECO:0007669"/>
    <property type="project" value="InterPro"/>
</dbReference>
<comment type="function">
    <text evidence="7">Chaperone involved in the correct folding and assembly of outer membrane proteins. Recognizes specific patterns of aromatic residues and the orientation of their side chains, which are found more frequently in integral outer membrane proteins. May act in both early periplasmic and late outer membrane-associated steps of protein maturation.</text>
</comment>
<dbReference type="GO" id="GO:0051082">
    <property type="term" value="F:unfolded protein binding"/>
    <property type="evidence" value="ECO:0007669"/>
    <property type="project" value="UniProtKB-UniRule"/>
</dbReference>
<reference evidence="10" key="1">
    <citation type="submission" date="2021-04" db="EMBL/GenBank/DDBJ databases">
        <title>novel species isolated from subtropical streams in China.</title>
        <authorList>
            <person name="Lu H."/>
        </authorList>
    </citation>
    <scope>NUCLEOTIDE SEQUENCE</scope>
    <source>
        <strain evidence="10">LFS511W</strain>
    </source>
</reference>
<keyword evidence="4 7" id="KW-0697">Rotamase</keyword>
<accession>A0A941DK68</accession>
<evidence type="ECO:0000259" key="9">
    <source>
        <dbReference type="PROSITE" id="PS50198"/>
    </source>
</evidence>
<dbReference type="InterPro" id="IPR027304">
    <property type="entry name" value="Trigger_fact/SurA_dom_sf"/>
</dbReference>
<evidence type="ECO:0000256" key="3">
    <source>
        <dbReference type="ARBA" id="ARBA00022764"/>
    </source>
</evidence>
<comment type="caution">
    <text evidence="10">The sequence shown here is derived from an EMBL/GenBank/DDBJ whole genome shotgun (WGS) entry which is preliminary data.</text>
</comment>
<feature type="domain" description="PpiC" evidence="9">
    <location>
        <begin position="194"/>
        <end position="295"/>
    </location>
</feature>
<evidence type="ECO:0000256" key="6">
    <source>
        <dbReference type="ARBA" id="ARBA00023235"/>
    </source>
</evidence>
<gene>
    <name evidence="7" type="primary">surA</name>
    <name evidence="10" type="ORF">KDM89_10375</name>
</gene>